<dbReference type="GO" id="GO:0046983">
    <property type="term" value="F:protein dimerization activity"/>
    <property type="evidence" value="ECO:0007669"/>
    <property type="project" value="InterPro"/>
</dbReference>
<evidence type="ECO:0000259" key="8">
    <source>
        <dbReference type="PROSITE" id="PS50888"/>
    </source>
</evidence>
<evidence type="ECO:0000256" key="7">
    <source>
        <dbReference type="SAM" id="MobiDB-lite"/>
    </source>
</evidence>
<gene>
    <name evidence="9" type="ORF">DCAF_LOCUS10543</name>
</gene>
<name>A0AAV1RJJ9_9ROSI</name>
<comment type="caution">
    <text evidence="9">The sequence shown here is derived from an EMBL/GenBank/DDBJ whole genome shotgun (WGS) entry which is preliminary data.</text>
</comment>
<protein>
    <recommendedName>
        <fullName evidence="8">BHLH domain-containing protein</fullName>
    </recommendedName>
</protein>
<dbReference type="InterPro" id="IPR036638">
    <property type="entry name" value="HLH_DNA-bd_sf"/>
</dbReference>
<dbReference type="EMBL" id="CAWUPB010000994">
    <property type="protein sequence ID" value="CAK7335548.1"/>
    <property type="molecule type" value="Genomic_DNA"/>
</dbReference>
<dbReference type="SMART" id="SM00353">
    <property type="entry name" value="HLH"/>
    <property type="match status" value="1"/>
</dbReference>
<dbReference type="PANTHER" id="PTHR46266:SF3">
    <property type="entry name" value="TRANSCRIPTION FACTOR EGL1"/>
    <property type="match status" value="1"/>
</dbReference>
<reference evidence="9 10" key="1">
    <citation type="submission" date="2024-01" db="EMBL/GenBank/DDBJ databases">
        <authorList>
            <person name="Waweru B."/>
        </authorList>
    </citation>
    <scope>NUCLEOTIDE SEQUENCE [LARGE SCALE GENOMIC DNA]</scope>
</reference>
<proteinExistence type="predicted"/>
<dbReference type="GO" id="GO:0005634">
    <property type="term" value="C:nucleus"/>
    <property type="evidence" value="ECO:0007669"/>
    <property type="project" value="UniProtKB-SubCell"/>
</dbReference>
<feature type="region of interest" description="Disordered" evidence="7">
    <location>
        <begin position="496"/>
        <end position="538"/>
    </location>
</feature>
<sequence>MATALHNQERLPEYLNTQLAIAVRSIQWSYAIFWSISDRQPGVLEWGNGYYNGDIKTRKTVQSIELKEDELGLQRSEQLRELYESLSVGEASPQARRPSAALSPEDLTDTEWYYLVCMSFVFDIGEGLPGTTLANGHPTWLCNAHSADSKVFSRSLLAKTVVCFPFMRGVVEMGVTEQVLEDPSLIQHIKESFLEIPYTVAKNSSARSDKELACATFNREILDTRPIPAVECGELDISSPNGNSNGQPAADSIMVEGLNGGASQVQSWQFMDDDFSNCVHHSLNSSDCISQTIVDPVKVAPIFKNGKVNDQSLQDVQDRNHTKLTALDLRNDDLHYHSVLSCLLKTSHPLILGPNVQNCRQESSFVSWKKAGLVHTHKLNSGTPQEVLKKILFEVPRMHVDGLLDSPEHNSNKVVVGRPEADEIGASHVLSERKRREKLNKRFMILKSIVPSISKVDKVSILDDTIEYLQELERKVEELESSRELLEARTKGKPLDTVERTSDNYGSNKIGNGKNSLTNKRKAPDIDKMDPDINHNVSKDGSADNITVSMNKEYLLIEIKCVWRDGILLEIMDVAGHLHLDSHSVQSSTIDGILSLTIKSKHKGLNAVSISTIKQALQRVAEKC</sequence>
<dbReference type="AlphaFoldDB" id="A0AAV1RJJ9"/>
<accession>A0AAV1RJJ9</accession>
<keyword evidence="4" id="KW-0804">Transcription</keyword>
<dbReference type="InterPro" id="IPR025610">
    <property type="entry name" value="MYC/MYB_N"/>
</dbReference>
<evidence type="ECO:0000256" key="4">
    <source>
        <dbReference type="ARBA" id="ARBA00023163"/>
    </source>
</evidence>
<evidence type="ECO:0000256" key="3">
    <source>
        <dbReference type="ARBA" id="ARBA00023159"/>
    </source>
</evidence>
<dbReference type="Gene3D" id="4.10.280.10">
    <property type="entry name" value="Helix-loop-helix DNA-binding domain"/>
    <property type="match status" value="1"/>
</dbReference>
<evidence type="ECO:0000256" key="1">
    <source>
        <dbReference type="ARBA" id="ARBA00004123"/>
    </source>
</evidence>
<dbReference type="Pfam" id="PF22754">
    <property type="entry name" value="bHLH-TF_ACT-like_plant"/>
    <property type="match status" value="1"/>
</dbReference>
<dbReference type="InterPro" id="IPR011598">
    <property type="entry name" value="bHLH_dom"/>
</dbReference>
<dbReference type="Pfam" id="PF14215">
    <property type="entry name" value="bHLH-MYC_N"/>
    <property type="match status" value="1"/>
</dbReference>
<dbReference type="SUPFAM" id="SSF47459">
    <property type="entry name" value="HLH, helix-loop-helix DNA-binding domain"/>
    <property type="match status" value="1"/>
</dbReference>
<dbReference type="Proteomes" id="UP001314170">
    <property type="component" value="Unassembled WGS sequence"/>
</dbReference>
<keyword evidence="5" id="KW-0539">Nucleus</keyword>
<evidence type="ECO:0000313" key="9">
    <source>
        <dbReference type="EMBL" id="CAK7335548.1"/>
    </source>
</evidence>
<comment type="subcellular location">
    <subcellularLocation>
        <location evidence="1">Nucleus</location>
    </subcellularLocation>
</comment>
<evidence type="ECO:0000256" key="6">
    <source>
        <dbReference type="SAM" id="Coils"/>
    </source>
</evidence>
<feature type="compositionally biased region" description="Basic and acidic residues" evidence="7">
    <location>
        <begin position="522"/>
        <end position="538"/>
    </location>
</feature>
<keyword evidence="2" id="KW-0805">Transcription regulation</keyword>
<feature type="compositionally biased region" description="Polar residues" evidence="7">
    <location>
        <begin position="503"/>
        <end position="518"/>
    </location>
</feature>
<keyword evidence="6" id="KW-0175">Coiled coil</keyword>
<evidence type="ECO:0000256" key="5">
    <source>
        <dbReference type="ARBA" id="ARBA00023242"/>
    </source>
</evidence>
<dbReference type="InterPro" id="IPR054502">
    <property type="entry name" value="bHLH-TF_ACT-like_plant"/>
</dbReference>
<feature type="domain" description="BHLH" evidence="8">
    <location>
        <begin position="423"/>
        <end position="472"/>
    </location>
</feature>
<dbReference type="PANTHER" id="PTHR46266">
    <property type="entry name" value="TRANSCRIPTION FACTOR TT8"/>
    <property type="match status" value="1"/>
</dbReference>
<dbReference type="GO" id="GO:0080090">
    <property type="term" value="P:regulation of primary metabolic process"/>
    <property type="evidence" value="ECO:0007669"/>
    <property type="project" value="UniProtKB-ARBA"/>
</dbReference>
<keyword evidence="3" id="KW-0010">Activator</keyword>
<feature type="coiled-coil region" evidence="6">
    <location>
        <begin position="462"/>
        <end position="489"/>
    </location>
</feature>
<dbReference type="PROSITE" id="PS50888">
    <property type="entry name" value="BHLH"/>
    <property type="match status" value="1"/>
</dbReference>
<evidence type="ECO:0000313" key="10">
    <source>
        <dbReference type="Proteomes" id="UP001314170"/>
    </source>
</evidence>
<evidence type="ECO:0000256" key="2">
    <source>
        <dbReference type="ARBA" id="ARBA00023015"/>
    </source>
</evidence>
<organism evidence="9 10">
    <name type="scientific">Dovyalis caffra</name>
    <dbReference type="NCBI Taxonomy" id="77055"/>
    <lineage>
        <taxon>Eukaryota</taxon>
        <taxon>Viridiplantae</taxon>
        <taxon>Streptophyta</taxon>
        <taxon>Embryophyta</taxon>
        <taxon>Tracheophyta</taxon>
        <taxon>Spermatophyta</taxon>
        <taxon>Magnoliopsida</taxon>
        <taxon>eudicotyledons</taxon>
        <taxon>Gunneridae</taxon>
        <taxon>Pentapetalae</taxon>
        <taxon>rosids</taxon>
        <taxon>fabids</taxon>
        <taxon>Malpighiales</taxon>
        <taxon>Salicaceae</taxon>
        <taxon>Flacourtieae</taxon>
        <taxon>Dovyalis</taxon>
    </lineage>
</organism>
<dbReference type="Pfam" id="PF00010">
    <property type="entry name" value="HLH"/>
    <property type="match status" value="1"/>
</dbReference>
<keyword evidence="10" id="KW-1185">Reference proteome</keyword>